<evidence type="ECO:0000313" key="1">
    <source>
        <dbReference type="EMBL" id="JAS68459.1"/>
    </source>
</evidence>
<organism evidence="2">
    <name type="scientific">Cuerna arida</name>
    <dbReference type="NCBI Taxonomy" id="1464854"/>
    <lineage>
        <taxon>Eukaryota</taxon>
        <taxon>Metazoa</taxon>
        <taxon>Ecdysozoa</taxon>
        <taxon>Arthropoda</taxon>
        <taxon>Hexapoda</taxon>
        <taxon>Insecta</taxon>
        <taxon>Pterygota</taxon>
        <taxon>Neoptera</taxon>
        <taxon>Paraneoptera</taxon>
        <taxon>Hemiptera</taxon>
        <taxon>Auchenorrhyncha</taxon>
        <taxon>Membracoidea</taxon>
        <taxon>Cicadellidae</taxon>
        <taxon>Cicadellinae</taxon>
        <taxon>Proconiini</taxon>
        <taxon>Cuerna</taxon>
    </lineage>
</organism>
<evidence type="ECO:0000313" key="2">
    <source>
        <dbReference type="EMBL" id="JAS69716.1"/>
    </source>
</evidence>
<accession>A0A1B6H4W9</accession>
<protein>
    <submittedName>
        <fullName evidence="2">Uncharacterized protein</fullName>
    </submittedName>
</protein>
<dbReference type="EMBL" id="GECZ01000053">
    <property type="protein sequence ID" value="JAS69716.1"/>
    <property type="molecule type" value="Transcribed_RNA"/>
</dbReference>
<gene>
    <name evidence="1" type="ORF">g.10053</name>
    <name evidence="2" type="ORF">g.10054</name>
</gene>
<dbReference type="AlphaFoldDB" id="A0A1B6H4W9"/>
<name>A0A1B6H4W9_9HEMI</name>
<feature type="non-terminal residue" evidence="2">
    <location>
        <position position="1"/>
    </location>
</feature>
<sequence>QCEPDMNFTIYINSDVKLINGFIDSPVLLEAVNFRIPTGTRSREMFARLHHGTEYEASSTMFRIQRLANLLPSDVDIFHLGISSIRRQLFLCSLDEEGF</sequence>
<proteinExistence type="predicted"/>
<dbReference type="EMBL" id="GECZ01001310">
    <property type="protein sequence ID" value="JAS68459.1"/>
    <property type="molecule type" value="Transcribed_RNA"/>
</dbReference>
<reference evidence="2" key="1">
    <citation type="submission" date="2015-11" db="EMBL/GenBank/DDBJ databases">
        <title>De novo transcriptome assembly of four potential Pierce s Disease insect vectors from Arizona vineyards.</title>
        <authorList>
            <person name="Tassone E.E."/>
        </authorList>
    </citation>
    <scope>NUCLEOTIDE SEQUENCE</scope>
</reference>